<dbReference type="EMBL" id="LKAJ01000003">
    <property type="protein sequence ID" value="KRG21832.1"/>
    <property type="molecule type" value="Genomic_DNA"/>
</dbReference>
<dbReference type="InterPro" id="IPR032675">
    <property type="entry name" value="LRR_dom_sf"/>
</dbReference>
<reference evidence="4" key="3">
    <citation type="submission" date="2021-06" db="EMBL/GenBank/DDBJ databases">
        <title>Genomic Description and Analysis of Intracellular Bacteria, Candidatus Berkiella cookevillensis and Candidatus Berkiella aquae.</title>
        <authorList>
            <person name="Kidane D.T."/>
            <person name="Mehari Y.T."/>
            <person name="Rice F.C."/>
            <person name="Arivett B.A."/>
            <person name="Farone A.L."/>
            <person name="Berk S.G."/>
            <person name="Farone M.B."/>
        </authorList>
    </citation>
    <scope>NUCLEOTIDE SEQUENCE</scope>
    <source>
        <strain evidence="4">HT99</strain>
    </source>
</reference>
<keyword evidence="2" id="KW-0677">Repeat</keyword>
<gene>
    <name evidence="3" type="primary">inlJ_2</name>
    <name evidence="4" type="ORF">HT99x_003470</name>
    <name evidence="3" type="ORF">HT99x_01025</name>
</gene>
<proteinExistence type="predicted"/>
<dbReference type="InterPro" id="IPR001611">
    <property type="entry name" value="Leu-rich_rpt"/>
</dbReference>
<sequence>MQQGPLNEKTSIDDELWAEALAYLPPRDMVNFRLAGRTTNRSGIIRRYWQIKSEKQDEEIKFLLKSKSKLIDEYEYNSTNPSLVSGLFEEPLRDGDTELAELFEELSQIESDSTETGYLLKEKLLDDINMLIIQSCIKPLRNTLEINPHSITRFPRQLFEVIALQDYWKRLERLYLSHNKVRSLELNQCESLQYLECDNNRLELLNINQCTKLRYLKCQSNSLPSLNVENCRALSQVNCSNNKLTALAINGKNLAHLYCENNELSSLELDCPLLFSLRCANNNLVKLDLSKCPCIHSVLCDKDKMREFVSSASIEELEKFEATIVPWLMKERDSHQDIATVPSKSGRQYFSVMKRHK</sequence>
<dbReference type="Gene3D" id="3.80.10.10">
    <property type="entry name" value="Ribonuclease Inhibitor"/>
    <property type="match status" value="1"/>
</dbReference>
<dbReference type="PROSITE" id="PS51450">
    <property type="entry name" value="LRR"/>
    <property type="match status" value="1"/>
</dbReference>
<name>A0A0Q9Z009_9GAMM</name>
<dbReference type="PANTHER" id="PTHR47566:SF1">
    <property type="entry name" value="PROTEIN NUD1"/>
    <property type="match status" value="1"/>
</dbReference>
<dbReference type="PANTHER" id="PTHR47566">
    <property type="match status" value="1"/>
</dbReference>
<reference evidence="4" key="2">
    <citation type="journal article" date="2016" name="Genome Announc.">
        <title>Draft Genome Sequences of Two Novel Amoeba-Resistant Intranuclear Bacteria, 'Candidatus Berkiella cookevillensis' and 'Candidatus Berkiella aquae'.</title>
        <authorList>
            <person name="Mehari Y.T."/>
            <person name="Arivett B.A."/>
            <person name="Farone A.L."/>
            <person name="Gunderson J.H."/>
            <person name="Farone M.B."/>
        </authorList>
    </citation>
    <scope>NUCLEOTIDE SEQUENCE</scope>
    <source>
        <strain evidence="4">HT99</strain>
    </source>
</reference>
<evidence type="ECO:0000256" key="2">
    <source>
        <dbReference type="ARBA" id="ARBA00022737"/>
    </source>
</evidence>
<dbReference type="RefSeq" id="WP_075065656.1">
    <property type="nucleotide sequence ID" value="NZ_LKAJ02000001.1"/>
</dbReference>
<accession>A0A0Q9Z009</accession>
<dbReference type="STRING" id="295108.HT99x_01025"/>
<organism evidence="3">
    <name type="scientific">Candidatus Berkiella aquae</name>
    <dbReference type="NCBI Taxonomy" id="295108"/>
    <lineage>
        <taxon>Bacteria</taxon>
        <taxon>Pseudomonadati</taxon>
        <taxon>Pseudomonadota</taxon>
        <taxon>Gammaproteobacteria</taxon>
        <taxon>Candidatus Berkiellales</taxon>
        <taxon>Candidatus Berkiellaceae</taxon>
        <taxon>Candidatus Berkiella</taxon>
    </lineage>
</organism>
<dbReference type="OrthoDB" id="8532199at2"/>
<comment type="caution">
    <text evidence="3">The sequence shown here is derived from an EMBL/GenBank/DDBJ whole genome shotgun (WGS) entry which is preliminary data.</text>
</comment>
<dbReference type="SUPFAM" id="SSF52058">
    <property type="entry name" value="L domain-like"/>
    <property type="match status" value="1"/>
</dbReference>
<dbReference type="GO" id="GO:0035591">
    <property type="term" value="F:signaling adaptor activity"/>
    <property type="evidence" value="ECO:0007669"/>
    <property type="project" value="TreeGrafter"/>
</dbReference>
<evidence type="ECO:0000313" key="3">
    <source>
        <dbReference type="EMBL" id="KRG21832.1"/>
    </source>
</evidence>
<protein>
    <submittedName>
        <fullName evidence="3">Internalin-J</fullName>
    </submittedName>
</protein>
<evidence type="ECO:0000256" key="1">
    <source>
        <dbReference type="ARBA" id="ARBA00022614"/>
    </source>
</evidence>
<keyword evidence="5" id="KW-1185">Reference proteome</keyword>
<dbReference type="InterPro" id="IPR052574">
    <property type="entry name" value="CDIRP"/>
</dbReference>
<reference evidence="3" key="1">
    <citation type="submission" date="2015-09" db="EMBL/GenBank/DDBJ databases">
        <title>Draft Genome Sequences of Two Novel Amoeba-resistant Intranuclear Bacteria, Candidatus Berkiella cookevillensis and Candidatus Berkiella aquae.</title>
        <authorList>
            <person name="Mehari Y.T."/>
            <person name="Arivett B.A."/>
            <person name="Farone A.L."/>
            <person name="Gunderson J.H."/>
            <person name="Farone M.B."/>
        </authorList>
    </citation>
    <scope>NUCLEOTIDE SEQUENCE [LARGE SCALE GENOMIC DNA]</scope>
    <source>
        <strain evidence="3">HT99</strain>
    </source>
</reference>
<keyword evidence="1" id="KW-0433">Leucine-rich repeat</keyword>
<evidence type="ECO:0000313" key="4">
    <source>
        <dbReference type="EMBL" id="MCS5710477.1"/>
    </source>
</evidence>
<dbReference type="Proteomes" id="UP000051497">
    <property type="component" value="Unassembled WGS sequence"/>
</dbReference>
<dbReference type="AlphaFoldDB" id="A0A0Q9Z009"/>
<evidence type="ECO:0000313" key="5">
    <source>
        <dbReference type="Proteomes" id="UP000051497"/>
    </source>
</evidence>
<dbReference type="EMBL" id="LKAJ02000001">
    <property type="protein sequence ID" value="MCS5710477.1"/>
    <property type="molecule type" value="Genomic_DNA"/>
</dbReference>